<feature type="transmembrane region" description="Helical" evidence="1">
    <location>
        <begin position="6"/>
        <end position="28"/>
    </location>
</feature>
<accession>A0A1I5SSH9</accession>
<keyword evidence="1" id="KW-0812">Transmembrane</keyword>
<feature type="transmembrane region" description="Helical" evidence="1">
    <location>
        <begin position="262"/>
        <end position="282"/>
    </location>
</feature>
<feature type="transmembrane region" description="Helical" evidence="1">
    <location>
        <begin position="173"/>
        <end position="194"/>
    </location>
</feature>
<keyword evidence="1" id="KW-0472">Membrane</keyword>
<evidence type="ECO:0000313" key="3">
    <source>
        <dbReference type="Proteomes" id="UP000198577"/>
    </source>
</evidence>
<evidence type="ECO:0000256" key="1">
    <source>
        <dbReference type="SAM" id="Phobius"/>
    </source>
</evidence>
<sequence>MGRLSNGSVLALYIVNFIVLVYMMQIFLSKKNLSMKEIAYMYKKLKSIVVIMLSILIFVFTASTCYGNSAEPPSILIIVPNPPSDLEISIDTGNTYVEANKVDKVVVEKVIERYYIFYSSKLGNTRDYVFKITTGDDSYEIAIEKPLKSYNNIYTLNLKNRTLTPGKLLSRSILLVLTRLILTLMIEGIIFWLFGFRNKDYWIAFFIINIITQGALNIWINGFTPIESYLILNLVAAEILVFIAEIKAFLTVIKSCRWHTVLYVLTANLVSFIAGSYMITFLPI</sequence>
<dbReference type="AlphaFoldDB" id="A0A1I5SSH9"/>
<gene>
    <name evidence="2" type="ORF">SAMN05444406_10332</name>
</gene>
<protein>
    <submittedName>
        <fullName evidence="2">Uncharacterized protein</fullName>
    </submittedName>
</protein>
<dbReference type="EMBL" id="FOXR01000003">
    <property type="protein sequence ID" value="SFP73601.1"/>
    <property type="molecule type" value="Genomic_DNA"/>
</dbReference>
<feature type="transmembrane region" description="Helical" evidence="1">
    <location>
        <begin position="201"/>
        <end position="220"/>
    </location>
</feature>
<keyword evidence="3" id="KW-1185">Reference proteome</keyword>
<reference evidence="2 3" key="1">
    <citation type="submission" date="2016-10" db="EMBL/GenBank/DDBJ databases">
        <authorList>
            <person name="de Groot N.N."/>
        </authorList>
    </citation>
    <scope>NUCLEOTIDE SEQUENCE [LARGE SCALE GENOMIC DNA]</scope>
    <source>
        <strain evidence="2 3">DSM 20678</strain>
    </source>
</reference>
<feature type="transmembrane region" description="Helical" evidence="1">
    <location>
        <begin position="48"/>
        <end position="69"/>
    </location>
</feature>
<proteinExistence type="predicted"/>
<feature type="transmembrane region" description="Helical" evidence="1">
    <location>
        <begin position="226"/>
        <end position="250"/>
    </location>
</feature>
<keyword evidence="1" id="KW-1133">Transmembrane helix</keyword>
<organism evidence="2 3">
    <name type="scientific">Caldicoprobacter faecalis</name>
    <dbReference type="NCBI Taxonomy" id="937334"/>
    <lineage>
        <taxon>Bacteria</taxon>
        <taxon>Bacillati</taxon>
        <taxon>Bacillota</taxon>
        <taxon>Clostridia</taxon>
        <taxon>Caldicoprobacterales</taxon>
        <taxon>Caldicoprobacteraceae</taxon>
        <taxon>Caldicoprobacter</taxon>
    </lineage>
</organism>
<dbReference type="Proteomes" id="UP000198577">
    <property type="component" value="Unassembled WGS sequence"/>
</dbReference>
<evidence type="ECO:0000313" key="2">
    <source>
        <dbReference type="EMBL" id="SFP73601.1"/>
    </source>
</evidence>
<name>A0A1I5SSH9_9FIRM</name>